<gene>
    <name evidence="1" type="ORF">EJ06DRAFT_521561</name>
</gene>
<accession>A0A6G1HY03</accession>
<proteinExistence type="predicted"/>
<dbReference type="AlphaFoldDB" id="A0A6G1HY03"/>
<keyword evidence="2" id="KW-1185">Reference proteome</keyword>
<dbReference type="Proteomes" id="UP000799640">
    <property type="component" value="Unassembled WGS sequence"/>
</dbReference>
<protein>
    <submittedName>
        <fullName evidence="1">Uncharacterized protein</fullName>
    </submittedName>
</protein>
<organism evidence="1 2">
    <name type="scientific">Trichodelitschia bisporula</name>
    <dbReference type="NCBI Taxonomy" id="703511"/>
    <lineage>
        <taxon>Eukaryota</taxon>
        <taxon>Fungi</taxon>
        <taxon>Dikarya</taxon>
        <taxon>Ascomycota</taxon>
        <taxon>Pezizomycotina</taxon>
        <taxon>Dothideomycetes</taxon>
        <taxon>Dothideomycetes incertae sedis</taxon>
        <taxon>Phaeotrichales</taxon>
        <taxon>Phaeotrichaceae</taxon>
        <taxon>Trichodelitschia</taxon>
    </lineage>
</organism>
<name>A0A6G1HY03_9PEZI</name>
<reference evidence="1" key="1">
    <citation type="journal article" date="2020" name="Stud. Mycol.">
        <title>101 Dothideomycetes genomes: a test case for predicting lifestyles and emergence of pathogens.</title>
        <authorList>
            <person name="Haridas S."/>
            <person name="Albert R."/>
            <person name="Binder M."/>
            <person name="Bloem J."/>
            <person name="Labutti K."/>
            <person name="Salamov A."/>
            <person name="Andreopoulos B."/>
            <person name="Baker S."/>
            <person name="Barry K."/>
            <person name="Bills G."/>
            <person name="Bluhm B."/>
            <person name="Cannon C."/>
            <person name="Castanera R."/>
            <person name="Culley D."/>
            <person name="Daum C."/>
            <person name="Ezra D."/>
            <person name="Gonzalez J."/>
            <person name="Henrissat B."/>
            <person name="Kuo A."/>
            <person name="Liang C."/>
            <person name="Lipzen A."/>
            <person name="Lutzoni F."/>
            <person name="Magnuson J."/>
            <person name="Mondo S."/>
            <person name="Nolan M."/>
            <person name="Ohm R."/>
            <person name="Pangilinan J."/>
            <person name="Park H.-J."/>
            <person name="Ramirez L."/>
            <person name="Alfaro M."/>
            <person name="Sun H."/>
            <person name="Tritt A."/>
            <person name="Yoshinaga Y."/>
            <person name="Zwiers L.-H."/>
            <person name="Turgeon B."/>
            <person name="Goodwin S."/>
            <person name="Spatafora J."/>
            <person name="Crous P."/>
            <person name="Grigoriev I."/>
        </authorList>
    </citation>
    <scope>NUCLEOTIDE SEQUENCE</scope>
    <source>
        <strain evidence="1">CBS 262.69</strain>
    </source>
</reference>
<dbReference type="EMBL" id="ML996694">
    <property type="protein sequence ID" value="KAF2400892.1"/>
    <property type="molecule type" value="Genomic_DNA"/>
</dbReference>
<sequence length="120" mass="14297">MNGNARGGLYMPILVYLRIRMWTRTLMEKVTPMEAMTLTKKMMLVEKTTLLWVGMAMMLIGSNVNRGWRGWESVVRQGYSRNEHQNPWKFYIKFPMPTFWFDFSGIPKNHLHQLLNWQPS</sequence>
<evidence type="ECO:0000313" key="2">
    <source>
        <dbReference type="Proteomes" id="UP000799640"/>
    </source>
</evidence>
<evidence type="ECO:0000313" key="1">
    <source>
        <dbReference type="EMBL" id="KAF2400892.1"/>
    </source>
</evidence>